<feature type="compositionally biased region" description="Basic and acidic residues" evidence="1">
    <location>
        <begin position="12"/>
        <end position="24"/>
    </location>
</feature>
<feature type="compositionally biased region" description="Low complexity" evidence="1">
    <location>
        <begin position="37"/>
        <end position="47"/>
    </location>
</feature>
<feature type="domain" description="AAA+ ATPase" evidence="2">
    <location>
        <begin position="514"/>
        <end position="639"/>
    </location>
</feature>
<dbReference type="CDD" id="cd19481">
    <property type="entry name" value="RecA-like_protease"/>
    <property type="match status" value="1"/>
</dbReference>
<protein>
    <recommendedName>
        <fullName evidence="2">AAA+ ATPase domain-containing protein</fullName>
    </recommendedName>
</protein>
<evidence type="ECO:0000313" key="4">
    <source>
        <dbReference type="Proteomes" id="UP000027265"/>
    </source>
</evidence>
<keyword evidence="4" id="KW-1185">Reference proteome</keyword>
<reference evidence="4" key="1">
    <citation type="journal article" date="2014" name="Proc. Natl. Acad. Sci. U.S.A.">
        <title>Extensive sampling of basidiomycete genomes demonstrates inadequacy of the white-rot/brown-rot paradigm for wood decay fungi.</title>
        <authorList>
            <person name="Riley R."/>
            <person name="Salamov A.A."/>
            <person name="Brown D.W."/>
            <person name="Nagy L.G."/>
            <person name="Floudas D."/>
            <person name="Held B.W."/>
            <person name="Levasseur A."/>
            <person name="Lombard V."/>
            <person name="Morin E."/>
            <person name="Otillar R."/>
            <person name="Lindquist E.A."/>
            <person name="Sun H."/>
            <person name="LaButti K.M."/>
            <person name="Schmutz J."/>
            <person name="Jabbour D."/>
            <person name="Luo H."/>
            <person name="Baker S.E."/>
            <person name="Pisabarro A.G."/>
            <person name="Walton J.D."/>
            <person name="Blanchette R.A."/>
            <person name="Henrissat B."/>
            <person name="Martin F."/>
            <person name="Cullen D."/>
            <person name="Hibbett D.S."/>
            <person name="Grigoriev I.V."/>
        </authorList>
    </citation>
    <scope>NUCLEOTIDE SEQUENCE [LARGE SCALE GENOMIC DNA]</scope>
    <source>
        <strain evidence="4">MUCL 33604</strain>
    </source>
</reference>
<accession>A0A067PFX6</accession>
<dbReference type="InterPro" id="IPR003593">
    <property type="entry name" value="AAA+_ATPase"/>
</dbReference>
<dbReference type="InParanoid" id="A0A067PFX6"/>
<proteinExistence type="predicted"/>
<dbReference type="HOGENOM" id="CLU_004471_6_3_1"/>
<dbReference type="Pfam" id="PF00004">
    <property type="entry name" value="AAA"/>
    <property type="match status" value="1"/>
</dbReference>
<feature type="compositionally biased region" description="Polar residues" evidence="1">
    <location>
        <begin position="1"/>
        <end position="10"/>
    </location>
</feature>
<organism evidence="3 4">
    <name type="scientific">Jaapia argillacea MUCL 33604</name>
    <dbReference type="NCBI Taxonomy" id="933084"/>
    <lineage>
        <taxon>Eukaryota</taxon>
        <taxon>Fungi</taxon>
        <taxon>Dikarya</taxon>
        <taxon>Basidiomycota</taxon>
        <taxon>Agaricomycotina</taxon>
        <taxon>Agaricomycetes</taxon>
        <taxon>Agaricomycetidae</taxon>
        <taxon>Jaapiales</taxon>
        <taxon>Jaapiaceae</taxon>
        <taxon>Jaapia</taxon>
    </lineage>
</organism>
<dbReference type="InterPro" id="IPR054289">
    <property type="entry name" value="DUF7025"/>
</dbReference>
<dbReference type="GO" id="GO:0005524">
    <property type="term" value="F:ATP binding"/>
    <property type="evidence" value="ECO:0007669"/>
    <property type="project" value="InterPro"/>
</dbReference>
<evidence type="ECO:0000256" key="1">
    <source>
        <dbReference type="SAM" id="MobiDB-lite"/>
    </source>
</evidence>
<dbReference type="PANTHER" id="PTHR46411">
    <property type="entry name" value="FAMILY ATPASE, PUTATIVE-RELATED"/>
    <property type="match status" value="1"/>
</dbReference>
<dbReference type="Pfam" id="PF22942">
    <property type="entry name" value="DUF7025"/>
    <property type="match status" value="1"/>
</dbReference>
<dbReference type="OrthoDB" id="10042665at2759"/>
<evidence type="ECO:0000313" key="3">
    <source>
        <dbReference type="EMBL" id="KDQ49902.1"/>
    </source>
</evidence>
<dbReference type="Gene3D" id="3.40.50.300">
    <property type="entry name" value="P-loop containing nucleotide triphosphate hydrolases"/>
    <property type="match status" value="1"/>
</dbReference>
<dbReference type="GO" id="GO:0016887">
    <property type="term" value="F:ATP hydrolysis activity"/>
    <property type="evidence" value="ECO:0007669"/>
    <property type="project" value="InterPro"/>
</dbReference>
<sequence length="743" mass="83550">MSPFENTSNIGEDFRTLRNPDPTRPDYSSPDPPYSPTSPSFPRTFSTCGSTSKPTSKHSRAPPFDDEDGPSTKKAKLDEVDEEEDPHDILMLEVFAPAGSQEAKVDVPIVENNDRHYLIKEVIRDEDNNWVPYDPSLYVKPPPVVDVHNYFTVNIRHDEPGDAGSFYLSDFSQILIDVMRSLVGNRFFRSSPECTVESLFPNLRSFHNVLASAQSAVSLSEMSMDEKREIALSLGATEAKSPCYTEEQVSTYLNNAITHLEVLLGYLDEQFQSIADRLKLLNSYGQIEYDQLIYYFQPQEKYSTSDCAGPIAFILDSREYDTCDKCFVIEGTTYIWDGDEYTKSSITRRIDAFPGSLGLEYLSCKLLTPELEAKFTERGRLYTTLSGVHYKQFIVDRRAWNSEQGHDTDPWGCRPDRNVSLADPSRSSEQAVPKIDDKLLYLLPPDVYGFNLTRKTWTKFAVENLEPVVFDENAWDHLVIDADTKTLIKGLVEVTRNANSSTKIITDVISGKGGGLISVLHGPPGTGKTLTAEAVAEHLKRPLYMVGSSELSTNPSHLERNLKSILNLATAWDAVLLIDEADVFLERRSLHELERNALVSVALRVLEYHRGVLFLTTNRIGSFDEAFMSRFSIGIKYPELDHTARRIIWRKFFELAGIHVEVTSDRHVGANTGGEASSDLRIISAEDLEYLSAKTFNGRTIKNLVRTSQALALSQNQPMSIEHVKIVVRASEKFLDEFGSPSK</sequence>
<feature type="region of interest" description="Disordered" evidence="1">
    <location>
        <begin position="1"/>
        <end position="86"/>
    </location>
</feature>
<dbReference type="InterPro" id="IPR003959">
    <property type="entry name" value="ATPase_AAA_core"/>
</dbReference>
<dbReference type="EMBL" id="KL197770">
    <property type="protein sequence ID" value="KDQ49902.1"/>
    <property type="molecule type" value="Genomic_DNA"/>
</dbReference>
<name>A0A067PFX6_9AGAM</name>
<dbReference type="SUPFAM" id="SSF52540">
    <property type="entry name" value="P-loop containing nucleoside triphosphate hydrolases"/>
    <property type="match status" value="1"/>
</dbReference>
<evidence type="ECO:0000259" key="2">
    <source>
        <dbReference type="SMART" id="SM00382"/>
    </source>
</evidence>
<dbReference type="PANTHER" id="PTHR46411:SF3">
    <property type="entry name" value="AAA+ ATPASE DOMAIN-CONTAINING PROTEIN"/>
    <property type="match status" value="1"/>
</dbReference>
<dbReference type="STRING" id="933084.A0A067PFX6"/>
<dbReference type="Proteomes" id="UP000027265">
    <property type="component" value="Unassembled WGS sequence"/>
</dbReference>
<gene>
    <name evidence="3" type="ORF">JAAARDRAFT_42494</name>
</gene>
<dbReference type="SMART" id="SM00382">
    <property type="entry name" value="AAA"/>
    <property type="match status" value="1"/>
</dbReference>
<dbReference type="InterPro" id="IPR027417">
    <property type="entry name" value="P-loop_NTPase"/>
</dbReference>
<dbReference type="AlphaFoldDB" id="A0A067PFX6"/>